<evidence type="ECO:0000256" key="5">
    <source>
        <dbReference type="ARBA" id="ARBA00023088"/>
    </source>
</evidence>
<name>A0A1I5S264_9BACI</name>
<keyword evidence="6" id="KW-0812">Transmembrane</keyword>
<keyword evidence="5" id="KW-0572">Peptidoglycan-anchor</keyword>
<feature type="domain" description="Gram-positive cocci surface proteins LPxTG" evidence="8">
    <location>
        <begin position="227"/>
        <end position="264"/>
    </location>
</feature>
<evidence type="ECO:0000256" key="6">
    <source>
        <dbReference type="SAM" id="Phobius"/>
    </source>
</evidence>
<protein>
    <submittedName>
        <fullName evidence="9">Cell wall anchor</fullName>
    </submittedName>
</protein>
<dbReference type="EMBL" id="BJWI01000038">
    <property type="protein sequence ID" value="GEM02452.1"/>
    <property type="molecule type" value="Genomic_DNA"/>
</dbReference>
<evidence type="ECO:0000259" key="8">
    <source>
        <dbReference type="PROSITE" id="PS50847"/>
    </source>
</evidence>
<dbReference type="Proteomes" id="UP000242243">
    <property type="component" value="Unassembled WGS sequence"/>
</dbReference>
<evidence type="ECO:0000256" key="1">
    <source>
        <dbReference type="ARBA" id="ARBA00004168"/>
    </source>
</evidence>
<dbReference type="OrthoDB" id="9783299at2"/>
<dbReference type="AlphaFoldDB" id="A0A1I5S264"/>
<evidence type="ECO:0000313" key="11">
    <source>
        <dbReference type="Proteomes" id="UP000242243"/>
    </source>
</evidence>
<proteinExistence type="predicted"/>
<evidence type="ECO:0000313" key="12">
    <source>
        <dbReference type="Proteomes" id="UP000321547"/>
    </source>
</evidence>
<keyword evidence="6" id="KW-0472">Membrane</keyword>
<dbReference type="Proteomes" id="UP000321547">
    <property type="component" value="Unassembled WGS sequence"/>
</dbReference>
<feature type="transmembrane region" description="Helical" evidence="6">
    <location>
        <begin position="238"/>
        <end position="257"/>
    </location>
</feature>
<keyword evidence="6" id="KW-1133">Transmembrane helix</keyword>
<gene>
    <name evidence="9" type="ORF">HHA03_19840</name>
    <name evidence="10" type="ORF">SAMN05421839_1387</name>
</gene>
<keyword evidence="4 7" id="KW-0732">Signal</keyword>
<dbReference type="InterPro" id="IPR025510">
    <property type="entry name" value="DUF4397"/>
</dbReference>
<evidence type="ECO:0000256" key="7">
    <source>
        <dbReference type="SAM" id="SignalP"/>
    </source>
</evidence>
<keyword evidence="3" id="KW-0964">Secreted</keyword>
<evidence type="ECO:0000256" key="2">
    <source>
        <dbReference type="ARBA" id="ARBA00022512"/>
    </source>
</evidence>
<evidence type="ECO:0000313" key="10">
    <source>
        <dbReference type="EMBL" id="SFP64824.1"/>
    </source>
</evidence>
<dbReference type="STRING" id="306540.SAMN05421839_1387"/>
<feature type="signal peptide" evidence="7">
    <location>
        <begin position="1"/>
        <end position="26"/>
    </location>
</feature>
<dbReference type="RefSeq" id="WP_089833343.1">
    <property type="nucleotide sequence ID" value="NZ_BJWI01000038.1"/>
</dbReference>
<feature type="chain" id="PRO_5017424873" evidence="7">
    <location>
        <begin position="27"/>
        <end position="264"/>
    </location>
</feature>
<dbReference type="EMBL" id="FOXC01000038">
    <property type="protein sequence ID" value="SFP64824.1"/>
    <property type="molecule type" value="Genomic_DNA"/>
</dbReference>
<keyword evidence="2" id="KW-0134">Cell wall</keyword>
<reference evidence="9 12" key="2">
    <citation type="submission" date="2019-07" db="EMBL/GenBank/DDBJ databases">
        <title>Whole genome shotgun sequence of Halolactibacillus halophilus NBRC 100868.</title>
        <authorList>
            <person name="Hosoyama A."/>
            <person name="Uohara A."/>
            <person name="Ohji S."/>
            <person name="Ichikawa N."/>
        </authorList>
    </citation>
    <scope>NUCLEOTIDE SEQUENCE [LARGE SCALE GENOMIC DNA]</scope>
    <source>
        <strain evidence="9 12">NBRC 100868</strain>
    </source>
</reference>
<dbReference type="InterPro" id="IPR019931">
    <property type="entry name" value="LPXTG_anchor"/>
</dbReference>
<comment type="subcellular location">
    <subcellularLocation>
        <location evidence="1">Secreted</location>
        <location evidence="1">Cell wall</location>
        <topology evidence="1">Peptidoglycan-anchor</topology>
    </subcellularLocation>
</comment>
<reference evidence="10 11" key="1">
    <citation type="submission" date="2016-10" db="EMBL/GenBank/DDBJ databases">
        <authorList>
            <person name="de Groot N.N."/>
        </authorList>
    </citation>
    <scope>NUCLEOTIDE SEQUENCE [LARGE SCALE GENOMIC DNA]</scope>
    <source>
        <strain evidence="10 11">DSM 17073</strain>
    </source>
</reference>
<keyword evidence="12" id="KW-1185">Reference proteome</keyword>
<dbReference type="Pfam" id="PF14344">
    <property type="entry name" value="DUF4397"/>
    <property type="match status" value="1"/>
</dbReference>
<dbReference type="PROSITE" id="PS50847">
    <property type="entry name" value="GRAM_POS_ANCHORING"/>
    <property type="match status" value="1"/>
</dbReference>
<evidence type="ECO:0000256" key="3">
    <source>
        <dbReference type="ARBA" id="ARBA00022525"/>
    </source>
</evidence>
<evidence type="ECO:0000313" key="9">
    <source>
        <dbReference type="EMBL" id="GEM02452.1"/>
    </source>
</evidence>
<evidence type="ECO:0000256" key="4">
    <source>
        <dbReference type="ARBA" id="ARBA00022729"/>
    </source>
</evidence>
<accession>A0A1I5S264</accession>
<sequence length="264" mass="27893">MKKTKGLVILSLVVLLLSLLQLPVFADGHHAMVRVLHASPDAPAVDVYVNGEVAVENASFKDITGYLELEEGSYQIAIHATGSDEAVYEQEVAVEANTRYTVAAVGLLEDGFRLEAFVDDLTVDEGKANIRIGHLSPGSPAVDVGLIGGDALVEGAEFFAVTDYLTLDPGTYDLEIRAAGTTDQVLDLSGTTLEANKIYNAYAVGADPSSLDVVLVVDDAEMAPEAMPQTGSETTTSMTLPLLVGVLSLGALGLFVTKRRAIKR</sequence>
<organism evidence="10 11">
    <name type="scientific">Halolactibacillus halophilus</name>
    <dbReference type="NCBI Taxonomy" id="306540"/>
    <lineage>
        <taxon>Bacteria</taxon>
        <taxon>Bacillati</taxon>
        <taxon>Bacillota</taxon>
        <taxon>Bacilli</taxon>
        <taxon>Bacillales</taxon>
        <taxon>Bacillaceae</taxon>
        <taxon>Halolactibacillus</taxon>
    </lineage>
</organism>